<feature type="domain" description="NlpC/P60" evidence="5">
    <location>
        <begin position="78"/>
        <end position="205"/>
    </location>
</feature>
<dbReference type="PANTHER" id="PTHR47053:SF1">
    <property type="entry name" value="MUREIN DD-ENDOPEPTIDASE MEPH-RELATED"/>
    <property type="match status" value="1"/>
</dbReference>
<comment type="caution">
    <text evidence="6">The sequence shown here is derived from an EMBL/GenBank/DDBJ whole genome shotgun (WGS) entry which is preliminary data.</text>
</comment>
<keyword evidence="4" id="KW-0788">Thiol protease</keyword>
<dbReference type="PANTHER" id="PTHR47053">
    <property type="entry name" value="MUREIN DD-ENDOPEPTIDASE MEPH-RELATED"/>
    <property type="match status" value="1"/>
</dbReference>
<sequence>MLNRAKLLAKKKKSLKVVPLTPEQKRREAAQKLALRQQNRQQLAMHSRWKPGYFGSSDRLLLLQTEELMAEMVSPRVESTLHKVVHRLKQQLGKPYVWGGQTPSQGFDCSGLIYYVYNQLLSRKLPRTANGMFQDRGLKHVPKEALRRGDLIFFQIKSRDKADHVGVYLGEGQFIEAPRTGLNIRISQFEDDYWQDHYLGAKRVITEESVL</sequence>
<dbReference type="GO" id="GO:0008234">
    <property type="term" value="F:cysteine-type peptidase activity"/>
    <property type="evidence" value="ECO:0007669"/>
    <property type="project" value="UniProtKB-KW"/>
</dbReference>
<dbReference type="Gene3D" id="3.90.1720.10">
    <property type="entry name" value="endopeptidase domain like (from Nostoc punctiforme)"/>
    <property type="match status" value="1"/>
</dbReference>
<evidence type="ECO:0000313" key="7">
    <source>
        <dbReference type="Proteomes" id="UP001150641"/>
    </source>
</evidence>
<dbReference type="PROSITE" id="PS51935">
    <property type="entry name" value="NLPC_P60"/>
    <property type="match status" value="1"/>
</dbReference>
<keyword evidence="3" id="KW-0378">Hydrolase</keyword>
<reference evidence="6" key="1">
    <citation type="submission" date="2022-03" db="EMBL/GenBank/DDBJ databases">
        <title>Proposal of a novel genus Dryocolo and two novel species.</title>
        <authorList>
            <person name="Maddock D.W."/>
            <person name="Brady C.L."/>
            <person name="Denman S."/>
            <person name="Arnold D."/>
        </authorList>
    </citation>
    <scope>NUCLEOTIDE SEQUENCE</scope>
    <source>
        <strain evidence="6">H6W4</strain>
    </source>
</reference>
<evidence type="ECO:0000256" key="3">
    <source>
        <dbReference type="ARBA" id="ARBA00022801"/>
    </source>
</evidence>
<proteinExistence type="inferred from homology"/>
<dbReference type="RefSeq" id="WP_271121613.1">
    <property type="nucleotide sequence ID" value="NZ_JALHAN010000055.1"/>
</dbReference>
<dbReference type="SUPFAM" id="SSF54001">
    <property type="entry name" value="Cysteine proteinases"/>
    <property type="match status" value="1"/>
</dbReference>
<accession>A0A9X3AM11</accession>
<evidence type="ECO:0000256" key="4">
    <source>
        <dbReference type="ARBA" id="ARBA00022807"/>
    </source>
</evidence>
<dbReference type="AlphaFoldDB" id="A0A9X3AM11"/>
<name>A0A9X3AM11_9ENTR</name>
<evidence type="ECO:0000256" key="2">
    <source>
        <dbReference type="ARBA" id="ARBA00022670"/>
    </source>
</evidence>
<dbReference type="InterPro" id="IPR038765">
    <property type="entry name" value="Papain-like_cys_pep_sf"/>
</dbReference>
<keyword evidence="2" id="KW-0645">Protease</keyword>
<dbReference type="InterPro" id="IPR051202">
    <property type="entry name" value="Peptidase_C40"/>
</dbReference>
<keyword evidence="7" id="KW-1185">Reference proteome</keyword>
<evidence type="ECO:0000256" key="1">
    <source>
        <dbReference type="ARBA" id="ARBA00007074"/>
    </source>
</evidence>
<evidence type="ECO:0000313" key="6">
    <source>
        <dbReference type="EMBL" id="MCT4700672.1"/>
    </source>
</evidence>
<gene>
    <name evidence="6" type="ORF">MUA00_02420</name>
</gene>
<organism evidence="6 7">
    <name type="scientific">Dryocola boscaweniae</name>
    <dbReference type="NCBI Taxonomy" id="2925397"/>
    <lineage>
        <taxon>Bacteria</taxon>
        <taxon>Pseudomonadati</taxon>
        <taxon>Pseudomonadota</taxon>
        <taxon>Gammaproteobacteria</taxon>
        <taxon>Enterobacterales</taxon>
        <taxon>Enterobacteriaceae</taxon>
        <taxon>Dryocola</taxon>
    </lineage>
</organism>
<evidence type="ECO:0000259" key="5">
    <source>
        <dbReference type="PROSITE" id="PS51935"/>
    </source>
</evidence>
<comment type="similarity">
    <text evidence="1">Belongs to the peptidase C40 family.</text>
</comment>
<dbReference type="Proteomes" id="UP001150641">
    <property type="component" value="Unassembled WGS sequence"/>
</dbReference>
<dbReference type="Pfam" id="PF00877">
    <property type="entry name" value="NLPC_P60"/>
    <property type="match status" value="1"/>
</dbReference>
<dbReference type="GO" id="GO:0006508">
    <property type="term" value="P:proteolysis"/>
    <property type="evidence" value="ECO:0007669"/>
    <property type="project" value="UniProtKB-KW"/>
</dbReference>
<protein>
    <submittedName>
        <fullName evidence="6">C40 family peptidase</fullName>
    </submittedName>
</protein>
<dbReference type="EMBL" id="JALHAP010000068">
    <property type="protein sequence ID" value="MCT4700672.1"/>
    <property type="molecule type" value="Genomic_DNA"/>
</dbReference>
<dbReference type="InterPro" id="IPR000064">
    <property type="entry name" value="NLP_P60_dom"/>
</dbReference>